<evidence type="ECO:0000256" key="3">
    <source>
        <dbReference type="ARBA" id="ARBA00022692"/>
    </source>
</evidence>
<keyword evidence="4" id="KW-0677">Repeat</keyword>
<dbReference type="GO" id="GO:0006816">
    <property type="term" value="P:calcium ion transport"/>
    <property type="evidence" value="ECO:0007669"/>
    <property type="project" value="TreeGrafter"/>
</dbReference>
<evidence type="ECO:0000256" key="5">
    <source>
        <dbReference type="ARBA" id="ARBA00022989"/>
    </source>
</evidence>
<dbReference type="GO" id="GO:0005886">
    <property type="term" value="C:plasma membrane"/>
    <property type="evidence" value="ECO:0007669"/>
    <property type="project" value="TreeGrafter"/>
</dbReference>
<reference evidence="8" key="1">
    <citation type="journal article" date="2023" name="DNA Res.">
        <title>Chromosome-level genome assembly of Phrynocephalus forsythii using third-generation DNA sequencing and Hi-C analysis.</title>
        <authorList>
            <person name="Qi Y."/>
            <person name="Zhao W."/>
            <person name="Zhao Y."/>
            <person name="Niu C."/>
            <person name="Cao S."/>
            <person name="Zhang Y."/>
        </authorList>
    </citation>
    <scope>NUCLEOTIDE SEQUENCE</scope>
    <source>
        <tissue evidence="8">Muscle</tissue>
    </source>
</reference>
<keyword evidence="5" id="KW-1133">Transmembrane helix</keyword>
<dbReference type="InterPro" id="IPR014010">
    <property type="entry name" value="REJ_dom"/>
</dbReference>
<evidence type="ECO:0000256" key="2">
    <source>
        <dbReference type="ARBA" id="ARBA00007200"/>
    </source>
</evidence>
<dbReference type="GO" id="GO:0005261">
    <property type="term" value="F:monoatomic cation channel activity"/>
    <property type="evidence" value="ECO:0007669"/>
    <property type="project" value="TreeGrafter"/>
</dbReference>
<evidence type="ECO:0000256" key="6">
    <source>
        <dbReference type="ARBA" id="ARBA00023136"/>
    </source>
</evidence>
<feature type="domain" description="REJ" evidence="7">
    <location>
        <begin position="544"/>
        <end position="766"/>
    </location>
</feature>
<dbReference type="Pfam" id="PF02010">
    <property type="entry name" value="REJ"/>
    <property type="match status" value="1"/>
</dbReference>
<dbReference type="EMBL" id="JAPFRF010000006">
    <property type="protein sequence ID" value="KAJ7329436.1"/>
    <property type="molecule type" value="Genomic_DNA"/>
</dbReference>
<protein>
    <recommendedName>
        <fullName evidence="7">REJ domain-containing protein</fullName>
    </recommendedName>
</protein>
<evidence type="ECO:0000256" key="4">
    <source>
        <dbReference type="ARBA" id="ARBA00022737"/>
    </source>
</evidence>
<comment type="subcellular location">
    <subcellularLocation>
        <location evidence="1">Membrane</location>
    </subcellularLocation>
</comment>
<dbReference type="OrthoDB" id="2121937at2759"/>
<keyword evidence="6" id="KW-0472">Membrane</keyword>
<evidence type="ECO:0000313" key="8">
    <source>
        <dbReference type="EMBL" id="KAJ7329436.1"/>
    </source>
</evidence>
<keyword evidence="9" id="KW-1185">Reference proteome</keyword>
<evidence type="ECO:0000256" key="1">
    <source>
        <dbReference type="ARBA" id="ARBA00004370"/>
    </source>
</evidence>
<dbReference type="InterPro" id="IPR002859">
    <property type="entry name" value="PKD/REJ-like"/>
</dbReference>
<comment type="caution">
    <text evidence="8">The sequence shown here is derived from an EMBL/GenBank/DDBJ whole genome shotgun (WGS) entry which is preliminary data.</text>
</comment>
<accession>A0A9Q1B1K8</accession>
<dbReference type="PANTHER" id="PTHR46730:SF1">
    <property type="entry name" value="PLAT DOMAIN-CONTAINING PROTEIN"/>
    <property type="match status" value="1"/>
</dbReference>
<evidence type="ECO:0000313" key="9">
    <source>
        <dbReference type="Proteomes" id="UP001142489"/>
    </source>
</evidence>
<organism evidence="8 9">
    <name type="scientific">Phrynocephalus forsythii</name>
    <dbReference type="NCBI Taxonomy" id="171643"/>
    <lineage>
        <taxon>Eukaryota</taxon>
        <taxon>Metazoa</taxon>
        <taxon>Chordata</taxon>
        <taxon>Craniata</taxon>
        <taxon>Vertebrata</taxon>
        <taxon>Euteleostomi</taxon>
        <taxon>Lepidosauria</taxon>
        <taxon>Squamata</taxon>
        <taxon>Bifurcata</taxon>
        <taxon>Unidentata</taxon>
        <taxon>Episquamata</taxon>
        <taxon>Toxicofera</taxon>
        <taxon>Iguania</taxon>
        <taxon>Acrodonta</taxon>
        <taxon>Agamidae</taxon>
        <taxon>Agaminae</taxon>
        <taxon>Phrynocephalus</taxon>
    </lineage>
</organism>
<dbReference type="AlphaFoldDB" id="A0A9Q1B1K8"/>
<comment type="similarity">
    <text evidence="2">Belongs to the polycystin family.</text>
</comment>
<gene>
    <name evidence="8" type="ORF">JRQ81_015610</name>
</gene>
<dbReference type="PROSITE" id="PS51111">
    <property type="entry name" value="REJ"/>
    <property type="match status" value="1"/>
</dbReference>
<name>A0A9Q1B1K8_9SAUR</name>
<sequence>MSTRGTITELHISCLWDGNIDLKYSRNQRLASETDGEEPGMQAPPYCQWYQDSILLKNTSRWSGQLAFRTGVDRGGAHPSWASTHVIMQCVSAWCVEPTCSHHNLRIEVARQDVRLFLLSPHNLPIREWEPVQLGWCARLKSSTWRYHFKSQGGSPAEFLIPSNQHSDPLSPTLFPHAELHQMCASYYNYHTTVHYPHRGFYTASLQIENGPQLSWNLDFYVQPALLHVFSATSTLLSLPHKMLSFSWTLRPLSPRIMAYSLVDEEGLGEWSPSHHYNPFAVQSDFCAVPKSQNARDKVIANIYFHTGDDRISGELMGKIDFLNKTLIFRTGSAAPVSLTLNPQKVQMGIYIFSQALGLYRSTQDIETTNNTREKPSFHYVFYQQQSLSYLIVLELSQQRWYRLSMHLYLNRRDALFRSLREKDMDMHVFSGRSPEESVVYIIWFIPLQHPQLQCEWAFTLQLFDSRKEHLLWNRTYTYRNHTKSAAHFLPRSVLSFKPTQYAGFVAPVSCRKCGLARAVLKATMNTYTSKVMELTVACQKSYCRELTATIHKPNPSDPVLRYKRGSAIILQATTKAECRTSSSISLDWKIYSLKTTSSIPDWANPVMLPNKINTDGVMFNIPRNLLSYGFYHVNVTVTVLLPAHALTFGESDSVILQILPSDLVAIIAGGLFRTIGVADVWALNASASFDPDSANPLEGLVFRWYCTKQELDYSVMKLSPDQKCQPYQMDLLWSDSAHPVQMVEPHVLQENMKYYFAVVILKQDRMAKDLPNSACCSWFYTIAGCFLFRKLWEIYQSIRKVYPVRKVSKL</sequence>
<keyword evidence="3" id="KW-0812">Transmembrane</keyword>
<dbReference type="Proteomes" id="UP001142489">
    <property type="component" value="Unassembled WGS sequence"/>
</dbReference>
<evidence type="ECO:0000259" key="7">
    <source>
        <dbReference type="PROSITE" id="PS51111"/>
    </source>
</evidence>
<proteinExistence type="inferred from homology"/>
<dbReference type="PANTHER" id="PTHR46730">
    <property type="entry name" value="POLYCYSTIN-1"/>
    <property type="match status" value="1"/>
</dbReference>